<dbReference type="PANTHER" id="PTHR11895:SF67">
    <property type="entry name" value="AMIDASE DOMAIN-CONTAINING PROTEIN"/>
    <property type="match status" value="1"/>
</dbReference>
<dbReference type="InterPro" id="IPR000120">
    <property type="entry name" value="Amidase"/>
</dbReference>
<evidence type="ECO:0000313" key="2">
    <source>
        <dbReference type="EMBL" id="PRY98012.1"/>
    </source>
</evidence>
<dbReference type="RefSeq" id="WP_106227578.1">
    <property type="nucleotide sequence ID" value="NZ_PVTV01000013.1"/>
</dbReference>
<comment type="caution">
    <text evidence="2">The sequence shown here is derived from an EMBL/GenBank/DDBJ whole genome shotgun (WGS) entry which is preliminary data.</text>
</comment>
<dbReference type="InterPro" id="IPR036928">
    <property type="entry name" value="AS_sf"/>
</dbReference>
<dbReference type="Pfam" id="PF01425">
    <property type="entry name" value="Amidase"/>
    <property type="match status" value="1"/>
</dbReference>
<name>A0A2T0XGF8_9BURK</name>
<dbReference type="GO" id="GO:0016740">
    <property type="term" value="F:transferase activity"/>
    <property type="evidence" value="ECO:0007669"/>
    <property type="project" value="UniProtKB-KW"/>
</dbReference>
<sequence>MIDFRALDLSTLTAHIHNRKISSTEVVEYYLDRISALDDKLKSFVYLSETALKQAKQADKRIAAGKSLGALQGVPIAIKDNYLTQDMPTTAGTEAPGISFPQTDSFVSARLREAGAILIGKTRTHEFAWGNVTPPTRNPWNLDFVPSGSSGGSAAAVAAGLCAAATGSDTGGSIRMPAAACGLVGLKPTFGRVSRAGIVPHSWSLDHAGPLTRTVKDSALMLNVIAGYDAADPACQDRPKPDYLKKLNKPIAGMTIGICRNHFFDDNQPDVDRAVELAIDAFAKAGVKIIEFEIPRLEFGLGAIFAIELASSTAYHDVSLRKGLVANFTPDVRTLVEVGRLVSAADYLKAEQLRTLLMQDFADVFKTCDAIVGPTTPITAWRSGTWRVPIGDQDTSVLSASWRYTFPYNLTGLPAISIPCGFDRQGLPIGLQIAGRPFEESVVLQIANAYEKSHEWVNQYPAL</sequence>
<evidence type="ECO:0000259" key="1">
    <source>
        <dbReference type="Pfam" id="PF01425"/>
    </source>
</evidence>
<dbReference type="PANTHER" id="PTHR11895">
    <property type="entry name" value="TRANSAMIDASE"/>
    <property type="match status" value="1"/>
</dbReference>
<dbReference type="Gene3D" id="3.90.1300.10">
    <property type="entry name" value="Amidase signature (AS) domain"/>
    <property type="match status" value="1"/>
</dbReference>
<evidence type="ECO:0000313" key="3">
    <source>
        <dbReference type="Proteomes" id="UP000238308"/>
    </source>
</evidence>
<keyword evidence="2" id="KW-0808">Transferase</keyword>
<dbReference type="EMBL" id="PVTV01000013">
    <property type="protein sequence ID" value="PRY98012.1"/>
    <property type="molecule type" value="Genomic_DNA"/>
</dbReference>
<keyword evidence="3" id="KW-1185">Reference proteome</keyword>
<accession>A0A2T0XGF8</accession>
<dbReference type="OrthoDB" id="112488at2"/>
<dbReference type="AlphaFoldDB" id="A0A2T0XGF8"/>
<dbReference type="SUPFAM" id="SSF75304">
    <property type="entry name" value="Amidase signature (AS) enzymes"/>
    <property type="match status" value="1"/>
</dbReference>
<organism evidence="2 3">
    <name type="scientific">Jezberella montanilacus</name>
    <dbReference type="NCBI Taxonomy" id="323426"/>
    <lineage>
        <taxon>Bacteria</taxon>
        <taxon>Pseudomonadati</taxon>
        <taxon>Pseudomonadota</taxon>
        <taxon>Betaproteobacteria</taxon>
        <taxon>Burkholderiales</taxon>
        <taxon>Alcaligenaceae</taxon>
        <taxon>Jezberella</taxon>
    </lineage>
</organism>
<dbReference type="InterPro" id="IPR023631">
    <property type="entry name" value="Amidase_dom"/>
</dbReference>
<feature type="domain" description="Amidase" evidence="1">
    <location>
        <begin position="25"/>
        <end position="444"/>
    </location>
</feature>
<reference evidence="2 3" key="1">
    <citation type="submission" date="2018-03" db="EMBL/GenBank/DDBJ databases">
        <title>Genomic Encyclopedia of Type Strains, Phase III (KMG-III): the genomes of soil and plant-associated and newly described type strains.</title>
        <authorList>
            <person name="Whitman W."/>
        </authorList>
    </citation>
    <scope>NUCLEOTIDE SEQUENCE [LARGE SCALE GENOMIC DNA]</scope>
    <source>
        <strain evidence="2 3">MWH-P2sevCIIIb</strain>
    </source>
</reference>
<proteinExistence type="predicted"/>
<dbReference type="Proteomes" id="UP000238308">
    <property type="component" value="Unassembled WGS sequence"/>
</dbReference>
<protein>
    <submittedName>
        <fullName evidence="2">Aspartyl/glutamyl-tRNA(Asn/Gln) amidotransferase subunit A</fullName>
    </submittedName>
</protein>
<gene>
    <name evidence="2" type="ORF">BCM14_1729</name>
</gene>